<evidence type="ECO:0000313" key="1">
    <source>
        <dbReference type="EMBL" id="CAB4166596.1"/>
    </source>
</evidence>
<protein>
    <submittedName>
        <fullName evidence="1">Uncharacterized protein</fullName>
    </submittedName>
</protein>
<accession>A0A6J5P9B0</accession>
<proteinExistence type="predicted"/>
<name>A0A6J5P9B0_9CAUD</name>
<reference evidence="1" key="1">
    <citation type="submission" date="2020-04" db="EMBL/GenBank/DDBJ databases">
        <authorList>
            <person name="Chiriac C."/>
            <person name="Salcher M."/>
            <person name="Ghai R."/>
            <person name="Kavagutti S V."/>
        </authorList>
    </citation>
    <scope>NUCLEOTIDE SEQUENCE</scope>
</reference>
<dbReference type="EMBL" id="LR796791">
    <property type="protein sequence ID" value="CAB4166596.1"/>
    <property type="molecule type" value="Genomic_DNA"/>
</dbReference>
<organism evidence="1">
    <name type="scientific">uncultured Caudovirales phage</name>
    <dbReference type="NCBI Taxonomy" id="2100421"/>
    <lineage>
        <taxon>Viruses</taxon>
        <taxon>Duplodnaviria</taxon>
        <taxon>Heunggongvirae</taxon>
        <taxon>Uroviricota</taxon>
        <taxon>Caudoviricetes</taxon>
        <taxon>Peduoviridae</taxon>
        <taxon>Maltschvirus</taxon>
        <taxon>Maltschvirus maltsch</taxon>
    </lineage>
</organism>
<sequence length="129" mass="14201">MSHAPISAKLRYAAEQAGVLMAQGAATWGQTRLLCRELAKEVPNLDPIGTGIRLCWVAQDAGRDHAQAAWQAQDRVRRAVRPMMEAGDTKAAIEEAASSAAEGVIDWPAIYAVLRDEAVQVRHKSRWRR</sequence>
<gene>
    <name evidence="1" type="ORF">UFOVP853_43</name>
</gene>